<reference evidence="8" key="1">
    <citation type="submission" date="2023-06" db="EMBL/GenBank/DDBJ databases">
        <title>Draft genome of Marssonina rosae.</title>
        <authorList>
            <person name="Cheng Q."/>
        </authorList>
    </citation>
    <scope>NUCLEOTIDE SEQUENCE</scope>
    <source>
        <strain evidence="8">R4</strain>
    </source>
</reference>
<dbReference type="AlphaFoldDB" id="A0AAD9SW14"/>
<dbReference type="Pfam" id="PF04189">
    <property type="entry name" value="Gcd10p"/>
    <property type="match status" value="1"/>
</dbReference>
<evidence type="ECO:0000256" key="3">
    <source>
        <dbReference type="ARBA" id="ARBA00021704"/>
    </source>
</evidence>
<dbReference type="PANTHER" id="PTHR12945:SF0">
    <property type="entry name" value="TRNA (ADENINE(58)-N(1))-METHYLTRANSFERASE NON-CATALYTIC SUBUNIT TRM6"/>
    <property type="match status" value="1"/>
</dbReference>
<feature type="compositionally biased region" description="Basic and acidic residues" evidence="7">
    <location>
        <begin position="632"/>
        <end position="653"/>
    </location>
</feature>
<dbReference type="Proteomes" id="UP001285354">
    <property type="component" value="Unassembled WGS sequence"/>
</dbReference>
<evidence type="ECO:0000313" key="9">
    <source>
        <dbReference type="Proteomes" id="UP001285354"/>
    </source>
</evidence>
<comment type="similarity">
    <text evidence="2">Belongs to the TRM6/GCD10 family.</text>
</comment>
<dbReference type="InterPro" id="IPR017423">
    <property type="entry name" value="TRM6"/>
</dbReference>
<gene>
    <name evidence="8" type="ORF">QTJ16_006114</name>
</gene>
<accession>A0AAD9SW14</accession>
<protein>
    <recommendedName>
        <fullName evidence="3">tRNA (adenine(58)-N(1))-methyltransferase non-catalytic subunit TRM6</fullName>
    </recommendedName>
    <alternativeName>
        <fullName evidence="6">tRNA(m1A58)-methyltransferase subunit TRM6</fullName>
    </alternativeName>
</protein>
<evidence type="ECO:0000256" key="7">
    <source>
        <dbReference type="SAM" id="MobiDB-lite"/>
    </source>
</evidence>
<feature type="compositionally biased region" description="Polar residues" evidence="7">
    <location>
        <begin position="475"/>
        <end position="494"/>
    </location>
</feature>
<name>A0AAD9SW14_9HELO</name>
<dbReference type="GO" id="GO:0031515">
    <property type="term" value="C:tRNA (m1A) methyltransferase complex"/>
    <property type="evidence" value="ECO:0007669"/>
    <property type="project" value="InterPro"/>
</dbReference>
<dbReference type="EMBL" id="JAUBYV010000010">
    <property type="protein sequence ID" value="KAK2624164.1"/>
    <property type="molecule type" value="Genomic_DNA"/>
</dbReference>
<evidence type="ECO:0000256" key="5">
    <source>
        <dbReference type="ARBA" id="ARBA00023242"/>
    </source>
</evidence>
<comment type="caution">
    <text evidence="8">The sequence shown here is derived from an EMBL/GenBank/DDBJ whole genome shotgun (WGS) entry which is preliminary data.</text>
</comment>
<comment type="subcellular location">
    <subcellularLocation>
        <location evidence="1">Nucleus</location>
    </subcellularLocation>
</comment>
<feature type="region of interest" description="Disordered" evidence="7">
    <location>
        <begin position="614"/>
        <end position="663"/>
    </location>
</feature>
<evidence type="ECO:0000313" key="8">
    <source>
        <dbReference type="EMBL" id="KAK2624164.1"/>
    </source>
</evidence>
<evidence type="ECO:0000256" key="1">
    <source>
        <dbReference type="ARBA" id="ARBA00004123"/>
    </source>
</evidence>
<evidence type="ECO:0000256" key="2">
    <source>
        <dbReference type="ARBA" id="ARBA00008320"/>
    </source>
</evidence>
<sequence length="663" mass="72537">MHSLVQPNAWVVLRLPNESLKILQVAPNTRRIISLPKYGTFPSNLLIGRPYYKTYELLDRLPGHKDSSLRIVTASELHADTIAEENAATKSSQNANAGNDHDESIPLGGDGVEYQLVGPNNEVIMRSNRETIDSSAHQTLTMAEIEALKREGTDAGKDLIAKLMASHLGIDQKTAFSLAKYKLLKTKKYLRRFTVLPVDVPMLTRWIAEEKDTGKILELREEMLALVGSWANVHFASELPTQPNVAGGRWLVVDETGGLLVAALAERMDILHPVSPDDTISAEGEEAETPHYNDQPLATSNTLTLIHANAQPNISLLKYFSYDPTTASPPTRTPHPLSTHLHTLSWLQLISPSLDTTYSTSIPLLTPDELSSLKSGKRGTYYRKLRRHTRVKNIVSSTQAGNFDGLVVASHMDPVSILRHTIPLLRGGAQVSIYSPTIEPLVALADVYSTSRRTAFIQAPPESFLALLQDTGPNSTSIRTSIPSADSNATTNSTPDQPLAPPPNPDTWPGSPDFPLNPTLLLSTSVQSCRLRPWQVLPGRTHPSMTGKGGAEGYLFTATRVVPARGRVEARGKFGKKRVELEGAGRVGGVGEGQGADGKNGEAIKREVDVGEIGKRDGEPMVKRQKSVSPALREEVEERLISDEETRGDEISREYQPTFKLTQ</sequence>
<keyword evidence="9" id="KW-1185">Reference proteome</keyword>
<feature type="region of interest" description="Disordered" evidence="7">
    <location>
        <begin position="475"/>
        <end position="512"/>
    </location>
</feature>
<keyword evidence="4" id="KW-0819">tRNA processing</keyword>
<dbReference type="GO" id="GO:0030488">
    <property type="term" value="P:tRNA methylation"/>
    <property type="evidence" value="ECO:0007669"/>
    <property type="project" value="InterPro"/>
</dbReference>
<organism evidence="8 9">
    <name type="scientific">Diplocarpon rosae</name>
    <dbReference type="NCBI Taxonomy" id="946125"/>
    <lineage>
        <taxon>Eukaryota</taxon>
        <taxon>Fungi</taxon>
        <taxon>Dikarya</taxon>
        <taxon>Ascomycota</taxon>
        <taxon>Pezizomycotina</taxon>
        <taxon>Leotiomycetes</taxon>
        <taxon>Helotiales</taxon>
        <taxon>Drepanopezizaceae</taxon>
        <taxon>Diplocarpon</taxon>
    </lineage>
</organism>
<proteinExistence type="inferred from homology"/>
<dbReference type="PANTHER" id="PTHR12945">
    <property type="entry name" value="TRANSLATION INITIATION FACTOR EIF3-RELATED"/>
    <property type="match status" value="1"/>
</dbReference>
<evidence type="ECO:0000256" key="6">
    <source>
        <dbReference type="ARBA" id="ARBA00032319"/>
    </source>
</evidence>
<keyword evidence="5" id="KW-0539">Nucleus</keyword>
<evidence type="ECO:0000256" key="4">
    <source>
        <dbReference type="ARBA" id="ARBA00022694"/>
    </source>
</evidence>
<dbReference type="GO" id="GO:0005634">
    <property type="term" value="C:nucleus"/>
    <property type="evidence" value="ECO:0007669"/>
    <property type="project" value="UniProtKB-SubCell"/>
</dbReference>